<reference evidence="4 5" key="1">
    <citation type="journal article" date="2023" name="Int. J. Mol. Sci.">
        <title>De Novo Assembly and Annotation of 11 Diverse Shrub Willow (Salix) Genomes Reveals Novel Gene Organization in Sex-Linked Regions.</title>
        <authorList>
            <person name="Hyden B."/>
            <person name="Feng K."/>
            <person name="Yates T.B."/>
            <person name="Jawdy S."/>
            <person name="Cereghino C."/>
            <person name="Smart L.B."/>
            <person name="Muchero W."/>
        </authorList>
    </citation>
    <scope>NUCLEOTIDE SEQUENCE [LARGE SCALE GENOMIC DNA]</scope>
    <source>
        <tissue evidence="4">Shoot tip</tissue>
    </source>
</reference>
<dbReference type="EMBL" id="JAPFFJ010000012">
    <property type="protein sequence ID" value="KAJ6414872.1"/>
    <property type="molecule type" value="Genomic_DNA"/>
</dbReference>
<evidence type="ECO:0000256" key="1">
    <source>
        <dbReference type="ARBA" id="ARBA00022603"/>
    </source>
</evidence>
<evidence type="ECO:0000256" key="2">
    <source>
        <dbReference type="ARBA" id="ARBA00022679"/>
    </source>
</evidence>
<dbReference type="Proteomes" id="UP001162972">
    <property type="component" value="Chromosome 3"/>
</dbReference>
<dbReference type="PANTHER" id="PTHR45875">
    <property type="entry name" value="METHYLTRANSFERASE N6AMT1"/>
    <property type="match status" value="1"/>
</dbReference>
<dbReference type="GO" id="GO:0032259">
    <property type="term" value="P:methylation"/>
    <property type="evidence" value="ECO:0007669"/>
    <property type="project" value="UniProtKB-KW"/>
</dbReference>
<keyword evidence="1" id="KW-0489">Methyltransferase</keyword>
<dbReference type="InterPro" id="IPR029063">
    <property type="entry name" value="SAM-dependent_MTases_sf"/>
</dbReference>
<name>A0AAD6K145_9ROSI</name>
<accession>A0AAD6K145</accession>
<dbReference type="GO" id="GO:0008757">
    <property type="term" value="F:S-adenosylmethionine-dependent methyltransferase activity"/>
    <property type="evidence" value="ECO:0007669"/>
    <property type="project" value="TreeGrafter"/>
</dbReference>
<gene>
    <name evidence="4" type="ORF">OIU84_003813</name>
</gene>
<evidence type="ECO:0000313" key="4">
    <source>
        <dbReference type="EMBL" id="KAJ6414872.1"/>
    </source>
</evidence>
<protein>
    <submittedName>
        <fullName evidence="4">Uncharacterized protein</fullName>
    </submittedName>
</protein>
<dbReference type="GO" id="GO:0035657">
    <property type="term" value="C:eRF1 methyltransferase complex"/>
    <property type="evidence" value="ECO:0007669"/>
    <property type="project" value="TreeGrafter"/>
</dbReference>
<comment type="caution">
    <text evidence="4">The sequence shown here is derived from an EMBL/GenBank/DDBJ whole genome shotgun (WGS) entry which is preliminary data.</text>
</comment>
<keyword evidence="3" id="KW-0949">S-adenosyl-L-methionine</keyword>
<sequence length="114" mass="12894">MIRLRIFDAWTGSSRDGGCDGCQHPYALPTPDDEVGHEGIASAWAGGKNGRSVIDRILPVADRLLSDKGWLYMVTVTANDPSHICFVMRKKNYCSEVNRRRGPHIIKFWRYSDI</sequence>
<organism evidence="4 5">
    <name type="scientific">Salix udensis</name>
    <dbReference type="NCBI Taxonomy" id="889485"/>
    <lineage>
        <taxon>Eukaryota</taxon>
        <taxon>Viridiplantae</taxon>
        <taxon>Streptophyta</taxon>
        <taxon>Embryophyta</taxon>
        <taxon>Tracheophyta</taxon>
        <taxon>Spermatophyta</taxon>
        <taxon>Magnoliopsida</taxon>
        <taxon>eudicotyledons</taxon>
        <taxon>Gunneridae</taxon>
        <taxon>Pentapetalae</taxon>
        <taxon>rosids</taxon>
        <taxon>fabids</taxon>
        <taxon>Malpighiales</taxon>
        <taxon>Salicaceae</taxon>
        <taxon>Saliceae</taxon>
        <taxon>Salix</taxon>
    </lineage>
</organism>
<dbReference type="Gene3D" id="3.40.50.150">
    <property type="entry name" value="Vaccinia Virus protein VP39"/>
    <property type="match status" value="1"/>
</dbReference>
<dbReference type="PANTHER" id="PTHR45875:SF1">
    <property type="entry name" value="METHYLTRANSFERASE N6AMT1"/>
    <property type="match status" value="1"/>
</dbReference>
<keyword evidence="2" id="KW-0808">Transferase</keyword>
<evidence type="ECO:0000256" key="3">
    <source>
        <dbReference type="ARBA" id="ARBA00022691"/>
    </source>
</evidence>
<keyword evidence="5" id="KW-1185">Reference proteome</keyword>
<evidence type="ECO:0000313" key="5">
    <source>
        <dbReference type="Proteomes" id="UP001162972"/>
    </source>
</evidence>
<proteinExistence type="predicted"/>
<dbReference type="AlphaFoldDB" id="A0AAD6K145"/>
<dbReference type="GO" id="GO:0008276">
    <property type="term" value="F:protein methyltransferase activity"/>
    <property type="evidence" value="ECO:0007669"/>
    <property type="project" value="TreeGrafter"/>
</dbReference>
<dbReference type="InterPro" id="IPR052190">
    <property type="entry name" value="Euk-Arch_PrmC-MTase"/>
</dbReference>